<proteinExistence type="predicted"/>
<dbReference type="Pfam" id="PF13551">
    <property type="entry name" value="HTH_29"/>
    <property type="match status" value="1"/>
</dbReference>
<dbReference type="EMBL" id="ML220128">
    <property type="protein sequence ID" value="TGZ79913.1"/>
    <property type="molecule type" value="Genomic_DNA"/>
</dbReference>
<dbReference type="InParanoid" id="A0A4S2MTT6"/>
<dbReference type="InterPro" id="IPR009057">
    <property type="entry name" value="Homeodomain-like_sf"/>
</dbReference>
<reference evidence="2 3" key="1">
    <citation type="submission" date="2019-04" db="EMBL/GenBank/DDBJ databases">
        <title>Comparative genomics and transcriptomics to analyze fruiting body development in filamentous ascomycetes.</title>
        <authorList>
            <consortium name="DOE Joint Genome Institute"/>
            <person name="Lutkenhaus R."/>
            <person name="Traeger S."/>
            <person name="Breuer J."/>
            <person name="Kuo A."/>
            <person name="Lipzen A."/>
            <person name="Pangilinan J."/>
            <person name="Dilworth D."/>
            <person name="Sandor L."/>
            <person name="Poggeler S."/>
            <person name="Barry K."/>
            <person name="Grigoriev I.V."/>
            <person name="Nowrousian M."/>
        </authorList>
    </citation>
    <scope>NUCLEOTIDE SEQUENCE [LARGE SCALE GENOMIC DNA]</scope>
    <source>
        <strain evidence="2 3">CBS 389.68</strain>
    </source>
</reference>
<dbReference type="Gene3D" id="1.10.10.60">
    <property type="entry name" value="Homeodomain-like"/>
    <property type="match status" value="1"/>
</dbReference>
<name>A0A4S2MTT6_9PEZI</name>
<dbReference type="GO" id="GO:0003677">
    <property type="term" value="F:DNA binding"/>
    <property type="evidence" value="ECO:0007669"/>
    <property type="project" value="UniProtKB-KW"/>
</dbReference>
<keyword evidence="3" id="KW-1185">Reference proteome</keyword>
<dbReference type="AlphaFoldDB" id="A0A4S2MTT6"/>
<feature type="region of interest" description="Disordered" evidence="1">
    <location>
        <begin position="47"/>
        <end position="72"/>
    </location>
</feature>
<keyword evidence="2" id="KW-0238">DNA-binding</keyword>
<dbReference type="Proteomes" id="UP000298138">
    <property type="component" value="Unassembled WGS sequence"/>
</dbReference>
<keyword evidence="2" id="KW-0371">Homeobox</keyword>
<dbReference type="STRING" id="341454.A0A4S2MTT6"/>
<organism evidence="2 3">
    <name type="scientific">Ascodesmis nigricans</name>
    <dbReference type="NCBI Taxonomy" id="341454"/>
    <lineage>
        <taxon>Eukaryota</taxon>
        <taxon>Fungi</taxon>
        <taxon>Dikarya</taxon>
        <taxon>Ascomycota</taxon>
        <taxon>Pezizomycotina</taxon>
        <taxon>Pezizomycetes</taxon>
        <taxon>Pezizales</taxon>
        <taxon>Ascodesmidaceae</taxon>
        <taxon>Ascodesmis</taxon>
    </lineage>
</organism>
<evidence type="ECO:0000256" key="1">
    <source>
        <dbReference type="SAM" id="MobiDB-lite"/>
    </source>
</evidence>
<gene>
    <name evidence="2" type="ORF">EX30DRAFT_308262</name>
</gene>
<feature type="non-terminal residue" evidence="2">
    <location>
        <position position="109"/>
    </location>
</feature>
<sequence>MAPTRRTNLSEFEKGQIIALHRRGDSNRKIAEVLGRSEASVRKFVSRYNQTGDIKPPSKAGRPRKLDERTKRPLVRKAKMNRRQQFRELRNEVCPEVSVRTVKRALREA</sequence>
<dbReference type="SUPFAM" id="SSF46689">
    <property type="entry name" value="Homeodomain-like"/>
    <property type="match status" value="1"/>
</dbReference>
<evidence type="ECO:0000313" key="3">
    <source>
        <dbReference type="Proteomes" id="UP000298138"/>
    </source>
</evidence>
<protein>
    <submittedName>
        <fullName evidence="2">Homeodomain-like protein</fullName>
    </submittedName>
</protein>
<accession>A0A4S2MTT6</accession>
<evidence type="ECO:0000313" key="2">
    <source>
        <dbReference type="EMBL" id="TGZ79913.1"/>
    </source>
</evidence>
<dbReference type="OrthoDB" id="5151590at2759"/>